<name>Q4SZ34_TETNG</name>
<reference evidence="2" key="2">
    <citation type="submission" date="2004-02" db="EMBL/GenBank/DDBJ databases">
        <authorList>
            <consortium name="Genoscope"/>
            <consortium name="Whitehead Institute Centre for Genome Research"/>
        </authorList>
    </citation>
    <scope>NUCLEOTIDE SEQUENCE</scope>
</reference>
<reference evidence="2" key="1">
    <citation type="journal article" date="2004" name="Nature">
        <title>Genome duplication in the teleost fish Tetraodon nigroviridis reveals the early vertebrate proto-karyotype.</title>
        <authorList>
            <person name="Jaillon O."/>
            <person name="Aury J.-M."/>
            <person name="Brunet F."/>
            <person name="Petit J.-L."/>
            <person name="Stange-Thomann N."/>
            <person name="Mauceli E."/>
            <person name="Bouneau L."/>
            <person name="Fischer C."/>
            <person name="Ozouf-Costaz C."/>
            <person name="Bernot A."/>
            <person name="Nicaud S."/>
            <person name="Jaffe D."/>
            <person name="Fisher S."/>
            <person name="Lutfalla G."/>
            <person name="Dossat C."/>
            <person name="Segurens B."/>
            <person name="Dasilva C."/>
            <person name="Salanoubat M."/>
            <person name="Levy M."/>
            <person name="Boudet N."/>
            <person name="Castellano S."/>
            <person name="Anthouard V."/>
            <person name="Jubin C."/>
            <person name="Castelli V."/>
            <person name="Katinka M."/>
            <person name="Vacherie B."/>
            <person name="Biemont C."/>
            <person name="Skalli Z."/>
            <person name="Cattolico L."/>
            <person name="Poulain J."/>
            <person name="De Berardinis V."/>
            <person name="Cruaud C."/>
            <person name="Duprat S."/>
            <person name="Brottier P."/>
            <person name="Coutanceau J.-P."/>
            <person name="Gouzy J."/>
            <person name="Parra G."/>
            <person name="Lardier G."/>
            <person name="Chapple C."/>
            <person name="McKernan K.J."/>
            <person name="McEwan P."/>
            <person name="Bosak S."/>
            <person name="Kellis M."/>
            <person name="Volff J.-N."/>
            <person name="Guigo R."/>
            <person name="Zody M.C."/>
            <person name="Mesirov J."/>
            <person name="Lindblad-Toh K."/>
            <person name="Birren B."/>
            <person name="Nusbaum C."/>
            <person name="Kahn D."/>
            <person name="Robinson-Rechavi M."/>
            <person name="Laudet V."/>
            <person name="Schachter V."/>
            <person name="Quetier F."/>
            <person name="Saurin W."/>
            <person name="Scarpelli C."/>
            <person name="Wincker P."/>
            <person name="Lander E.S."/>
            <person name="Weissenbach J."/>
            <person name="Roest Crollius H."/>
        </authorList>
    </citation>
    <scope>NUCLEOTIDE SEQUENCE [LARGE SCALE GENOMIC DNA]</scope>
</reference>
<feature type="region of interest" description="Disordered" evidence="1">
    <location>
        <begin position="1"/>
        <end position="50"/>
    </location>
</feature>
<accession>Q4SZ34</accession>
<sequence>RRRRRGRRSSSPPTRTGTPAGRRGPARAAQYQASSFQESLQEDPAPEGGR</sequence>
<protein>
    <submittedName>
        <fullName evidence="2">(spotted green pufferfish) hypothetical protein</fullName>
    </submittedName>
</protein>
<feature type="non-terminal residue" evidence="2">
    <location>
        <position position="1"/>
    </location>
</feature>
<proteinExistence type="predicted"/>
<feature type="compositionally biased region" description="Low complexity" evidence="1">
    <location>
        <begin position="9"/>
        <end position="29"/>
    </location>
</feature>
<feature type="compositionally biased region" description="Acidic residues" evidence="1">
    <location>
        <begin position="40"/>
        <end position="50"/>
    </location>
</feature>
<evidence type="ECO:0000256" key="1">
    <source>
        <dbReference type="SAM" id="MobiDB-lite"/>
    </source>
</evidence>
<organism evidence="2">
    <name type="scientific">Tetraodon nigroviridis</name>
    <name type="common">Spotted green pufferfish</name>
    <name type="synonym">Chelonodon nigroviridis</name>
    <dbReference type="NCBI Taxonomy" id="99883"/>
    <lineage>
        <taxon>Eukaryota</taxon>
        <taxon>Metazoa</taxon>
        <taxon>Chordata</taxon>
        <taxon>Craniata</taxon>
        <taxon>Vertebrata</taxon>
        <taxon>Euteleostomi</taxon>
        <taxon>Actinopterygii</taxon>
        <taxon>Neopterygii</taxon>
        <taxon>Teleostei</taxon>
        <taxon>Neoteleostei</taxon>
        <taxon>Acanthomorphata</taxon>
        <taxon>Eupercaria</taxon>
        <taxon>Tetraodontiformes</taxon>
        <taxon>Tetradontoidea</taxon>
        <taxon>Tetraodontidae</taxon>
        <taxon>Tetraodon</taxon>
    </lineage>
</organism>
<dbReference type="AlphaFoldDB" id="Q4SZ34"/>
<evidence type="ECO:0000313" key="2">
    <source>
        <dbReference type="EMBL" id="CAF94098.1"/>
    </source>
</evidence>
<comment type="caution">
    <text evidence="2">The sequence shown here is derived from an EMBL/GenBank/DDBJ whole genome shotgun (WGS) entry which is preliminary data.</text>
</comment>
<dbReference type="KEGG" id="tng:GSTEN00010035G001"/>
<gene>
    <name evidence="2" type="ORF">GSTENG00010035001</name>
</gene>
<dbReference type="EMBL" id="CAAE01011856">
    <property type="protein sequence ID" value="CAF94098.1"/>
    <property type="molecule type" value="Genomic_DNA"/>
</dbReference>